<dbReference type="PRINTS" id="PR00033">
    <property type="entry name" value="HTHASNC"/>
</dbReference>
<evidence type="ECO:0000256" key="2">
    <source>
        <dbReference type="ARBA" id="ARBA00023125"/>
    </source>
</evidence>
<dbReference type="EMBL" id="LPWD01000121">
    <property type="protein sequence ID" value="ODS03336.1"/>
    <property type="molecule type" value="Genomic_DNA"/>
</dbReference>
<evidence type="ECO:0000256" key="3">
    <source>
        <dbReference type="ARBA" id="ARBA00023163"/>
    </source>
</evidence>
<feature type="domain" description="HTH asnC-type" evidence="4">
    <location>
        <begin position="18"/>
        <end position="78"/>
    </location>
</feature>
<dbReference type="PANTHER" id="PTHR43413:SF6">
    <property type="entry name" value="REGULATORY PROTEIN ASNC"/>
    <property type="match status" value="1"/>
</dbReference>
<dbReference type="AlphaFoldDB" id="A0A1E3WC27"/>
<evidence type="ECO:0000313" key="5">
    <source>
        <dbReference type="EMBL" id="ODS03336.1"/>
    </source>
</evidence>
<reference evidence="5 6" key="1">
    <citation type="journal article" date="2016" name="Environ. Microbiol.">
        <title>New Methyloceanibacter diversity from North Sea sediments includes methanotroph containing solely the soluble methane monooxygenase.</title>
        <authorList>
            <person name="Vekeman B."/>
            <person name="Kerckhof F.M."/>
            <person name="Cremers G."/>
            <person name="de Vos P."/>
            <person name="Vandamme P."/>
            <person name="Boon N."/>
            <person name="Op den Camp H.J."/>
            <person name="Heylen K."/>
        </authorList>
    </citation>
    <scope>NUCLEOTIDE SEQUENCE [LARGE SCALE GENOMIC DNA]</scope>
    <source>
        <strain evidence="5 6">R-67177</strain>
    </source>
</reference>
<dbReference type="Proteomes" id="UP000095042">
    <property type="component" value="Unassembled WGS sequence"/>
</dbReference>
<keyword evidence="1" id="KW-0805">Transcription regulation</keyword>
<dbReference type="OrthoDB" id="7707281at2"/>
<dbReference type="InterPro" id="IPR011008">
    <property type="entry name" value="Dimeric_a/b-barrel"/>
</dbReference>
<keyword evidence="2" id="KW-0238">DNA-binding</keyword>
<comment type="caution">
    <text evidence="5">The sequence shown here is derived from an EMBL/GenBank/DDBJ whole genome shotgun (WGS) entry which is preliminary data.</text>
</comment>
<dbReference type="Gene3D" id="3.30.70.920">
    <property type="match status" value="1"/>
</dbReference>
<accession>A0A1E3WC27</accession>
<proteinExistence type="predicted"/>
<dbReference type="Pfam" id="PF01037">
    <property type="entry name" value="AsnC_trans_reg"/>
    <property type="match status" value="1"/>
</dbReference>
<sequence length="165" mass="17812">MGGAGGPGSQSAGSAGGLDAIDSTIIKLLQADGRAPFTSIAKQLGISEGAVRNRVGQLIDSKVLRIIGVADPMALGYDAYAMVGLKVAASHDPQEAAHYFRDRDEVTYVLFVAGRYDLLIEVICETHEQLAQFLREHCYSRNDLLSIEPMVGLAMYKNMLKWGQP</sequence>
<dbReference type="SMART" id="SM00344">
    <property type="entry name" value="HTH_ASNC"/>
    <property type="match status" value="1"/>
</dbReference>
<dbReference type="InterPro" id="IPR036390">
    <property type="entry name" value="WH_DNA-bd_sf"/>
</dbReference>
<dbReference type="Gene3D" id="1.10.10.10">
    <property type="entry name" value="Winged helix-like DNA-binding domain superfamily/Winged helix DNA-binding domain"/>
    <property type="match status" value="1"/>
</dbReference>
<dbReference type="RefSeq" id="WP_069623454.1">
    <property type="nucleotide sequence ID" value="NZ_LPWD01000121.1"/>
</dbReference>
<dbReference type="Pfam" id="PF13404">
    <property type="entry name" value="HTH_AsnC-type"/>
    <property type="match status" value="1"/>
</dbReference>
<dbReference type="PANTHER" id="PTHR43413">
    <property type="entry name" value="TRANSCRIPTIONAL REGULATOR, ASNC FAMILY"/>
    <property type="match status" value="1"/>
</dbReference>
<dbReference type="InterPro" id="IPR036388">
    <property type="entry name" value="WH-like_DNA-bd_sf"/>
</dbReference>
<dbReference type="GO" id="GO:0043565">
    <property type="term" value="F:sequence-specific DNA binding"/>
    <property type="evidence" value="ECO:0007669"/>
    <property type="project" value="InterPro"/>
</dbReference>
<organism evidence="5 6">
    <name type="scientific">Methyloceanibacter marginalis</name>
    <dbReference type="NCBI Taxonomy" id="1774971"/>
    <lineage>
        <taxon>Bacteria</taxon>
        <taxon>Pseudomonadati</taxon>
        <taxon>Pseudomonadota</taxon>
        <taxon>Alphaproteobacteria</taxon>
        <taxon>Hyphomicrobiales</taxon>
        <taxon>Hyphomicrobiaceae</taxon>
        <taxon>Methyloceanibacter</taxon>
    </lineage>
</organism>
<evidence type="ECO:0000313" key="6">
    <source>
        <dbReference type="Proteomes" id="UP000095042"/>
    </source>
</evidence>
<protein>
    <recommendedName>
        <fullName evidence="4">HTH asnC-type domain-containing protein</fullName>
    </recommendedName>
</protein>
<keyword evidence="3" id="KW-0804">Transcription</keyword>
<evidence type="ECO:0000256" key="1">
    <source>
        <dbReference type="ARBA" id="ARBA00023015"/>
    </source>
</evidence>
<dbReference type="SUPFAM" id="SSF54909">
    <property type="entry name" value="Dimeric alpha+beta barrel"/>
    <property type="match status" value="1"/>
</dbReference>
<dbReference type="PROSITE" id="PS50956">
    <property type="entry name" value="HTH_ASNC_2"/>
    <property type="match status" value="1"/>
</dbReference>
<dbReference type="InterPro" id="IPR000485">
    <property type="entry name" value="AsnC-type_HTH_dom"/>
</dbReference>
<name>A0A1E3WC27_9HYPH</name>
<evidence type="ECO:0000259" key="4">
    <source>
        <dbReference type="PROSITE" id="PS50956"/>
    </source>
</evidence>
<dbReference type="InterPro" id="IPR050684">
    <property type="entry name" value="HTH-Siroheme_Decarb"/>
</dbReference>
<gene>
    <name evidence="5" type="ORF">AUC71_10130</name>
</gene>
<keyword evidence="6" id="KW-1185">Reference proteome</keyword>
<dbReference type="InterPro" id="IPR019888">
    <property type="entry name" value="Tscrpt_reg_AsnC-like"/>
</dbReference>
<dbReference type="InterPro" id="IPR019887">
    <property type="entry name" value="Tscrpt_reg_AsnC/Lrp_C"/>
</dbReference>
<dbReference type="SUPFAM" id="SSF46785">
    <property type="entry name" value="Winged helix' DNA-binding domain"/>
    <property type="match status" value="1"/>
</dbReference>